<dbReference type="AlphaFoldDB" id="A0A2K3LGT1"/>
<reference evidence="1 2" key="2">
    <citation type="journal article" date="2017" name="Front. Plant Sci.">
        <title>Gene Classification and Mining of Molecular Markers Useful in Red Clover (Trifolium pratense) Breeding.</title>
        <authorList>
            <person name="Istvanek J."/>
            <person name="Dluhosova J."/>
            <person name="Dluhos P."/>
            <person name="Patkova L."/>
            <person name="Nedelnik J."/>
            <person name="Repkova J."/>
        </authorList>
    </citation>
    <scope>NUCLEOTIDE SEQUENCE [LARGE SCALE GENOMIC DNA]</scope>
    <source>
        <strain evidence="2">cv. Tatra</strain>
        <tissue evidence="1">Young leaves</tissue>
    </source>
</reference>
<protein>
    <submittedName>
        <fullName evidence="1">Uncharacterized protein</fullName>
    </submittedName>
</protein>
<evidence type="ECO:0000313" key="1">
    <source>
        <dbReference type="EMBL" id="PNX77741.1"/>
    </source>
</evidence>
<gene>
    <name evidence="1" type="ORF">L195_g033712</name>
</gene>
<evidence type="ECO:0000313" key="2">
    <source>
        <dbReference type="Proteomes" id="UP000236291"/>
    </source>
</evidence>
<organism evidence="1 2">
    <name type="scientific">Trifolium pratense</name>
    <name type="common">Red clover</name>
    <dbReference type="NCBI Taxonomy" id="57577"/>
    <lineage>
        <taxon>Eukaryota</taxon>
        <taxon>Viridiplantae</taxon>
        <taxon>Streptophyta</taxon>
        <taxon>Embryophyta</taxon>
        <taxon>Tracheophyta</taxon>
        <taxon>Spermatophyta</taxon>
        <taxon>Magnoliopsida</taxon>
        <taxon>eudicotyledons</taxon>
        <taxon>Gunneridae</taxon>
        <taxon>Pentapetalae</taxon>
        <taxon>rosids</taxon>
        <taxon>fabids</taxon>
        <taxon>Fabales</taxon>
        <taxon>Fabaceae</taxon>
        <taxon>Papilionoideae</taxon>
        <taxon>50 kb inversion clade</taxon>
        <taxon>NPAAA clade</taxon>
        <taxon>Hologalegina</taxon>
        <taxon>IRL clade</taxon>
        <taxon>Trifolieae</taxon>
        <taxon>Trifolium</taxon>
    </lineage>
</organism>
<accession>A0A2K3LGT1</accession>
<reference evidence="1 2" key="1">
    <citation type="journal article" date="2014" name="Am. J. Bot.">
        <title>Genome assembly and annotation for red clover (Trifolium pratense; Fabaceae).</title>
        <authorList>
            <person name="Istvanek J."/>
            <person name="Jaros M."/>
            <person name="Krenek A."/>
            <person name="Repkova J."/>
        </authorList>
    </citation>
    <scope>NUCLEOTIDE SEQUENCE [LARGE SCALE GENOMIC DNA]</scope>
    <source>
        <strain evidence="2">cv. Tatra</strain>
        <tissue evidence="1">Young leaves</tissue>
    </source>
</reference>
<dbReference type="Proteomes" id="UP000236291">
    <property type="component" value="Unassembled WGS sequence"/>
</dbReference>
<name>A0A2K3LGT1_TRIPR</name>
<sequence length="69" mass="8012">MLHSSPKLRHLTIHKEESICPNEVGEVADEYLIPECISSQLSLSWLKEFDIYGSVAHKLLLKLQRKFDF</sequence>
<dbReference type="EMBL" id="ASHM01032862">
    <property type="protein sequence ID" value="PNX77741.1"/>
    <property type="molecule type" value="Genomic_DNA"/>
</dbReference>
<comment type="caution">
    <text evidence="1">The sequence shown here is derived from an EMBL/GenBank/DDBJ whole genome shotgun (WGS) entry which is preliminary data.</text>
</comment>
<proteinExistence type="predicted"/>